<dbReference type="STRING" id="1428652.BIV24_13000"/>
<accession>A0A1S2PGD0</accession>
<proteinExistence type="predicted"/>
<dbReference type="AlphaFoldDB" id="A0A1S2PGD0"/>
<organism evidence="1 2">
    <name type="scientific">Streptomyces colonosanans</name>
    <dbReference type="NCBI Taxonomy" id="1428652"/>
    <lineage>
        <taxon>Bacteria</taxon>
        <taxon>Bacillati</taxon>
        <taxon>Actinomycetota</taxon>
        <taxon>Actinomycetes</taxon>
        <taxon>Kitasatosporales</taxon>
        <taxon>Streptomycetaceae</taxon>
        <taxon>Streptomyces</taxon>
    </lineage>
</organism>
<keyword evidence="2" id="KW-1185">Reference proteome</keyword>
<protein>
    <submittedName>
        <fullName evidence="1">Uncharacterized protein</fullName>
    </submittedName>
</protein>
<dbReference type="Proteomes" id="UP000179935">
    <property type="component" value="Unassembled WGS sequence"/>
</dbReference>
<dbReference type="EMBL" id="MLYP01000036">
    <property type="protein sequence ID" value="OIJ92662.1"/>
    <property type="molecule type" value="Genomic_DNA"/>
</dbReference>
<gene>
    <name evidence="1" type="ORF">BIV24_13000</name>
</gene>
<evidence type="ECO:0000313" key="1">
    <source>
        <dbReference type="EMBL" id="OIJ92662.1"/>
    </source>
</evidence>
<name>A0A1S2PGD0_9ACTN</name>
<reference evidence="1 2" key="1">
    <citation type="submission" date="2016-10" db="EMBL/GenBank/DDBJ databases">
        <title>Genome sequence of Streptomyces sp. MUSC 93.</title>
        <authorList>
            <person name="Lee L.-H."/>
            <person name="Ser H.-L."/>
            <person name="Law J.W.-F."/>
        </authorList>
    </citation>
    <scope>NUCLEOTIDE SEQUENCE [LARGE SCALE GENOMIC DNA]</scope>
    <source>
        <strain evidence="1 2">MUSC 93</strain>
    </source>
</reference>
<comment type="caution">
    <text evidence="1">The sequence shown here is derived from an EMBL/GenBank/DDBJ whole genome shotgun (WGS) entry which is preliminary data.</text>
</comment>
<evidence type="ECO:0000313" key="2">
    <source>
        <dbReference type="Proteomes" id="UP000179935"/>
    </source>
</evidence>
<sequence length="90" mass="9561">MPGRGRVLAARALVRAVRMGLRARGPVSVSAPVPRSIPALQTREICASQPALPLERICLLGEAMRDLHTAVNLCARNHTLTCALAAHSMA</sequence>